<gene>
    <name evidence="1" type="ORF">P4S50_02170</name>
</gene>
<organism evidence="1 2">
    <name type="scientific">Tepidibacter hydrothermalis</name>
    <dbReference type="NCBI Taxonomy" id="3036126"/>
    <lineage>
        <taxon>Bacteria</taxon>
        <taxon>Bacillati</taxon>
        <taxon>Bacillota</taxon>
        <taxon>Clostridia</taxon>
        <taxon>Peptostreptococcales</taxon>
        <taxon>Peptostreptococcaceae</taxon>
        <taxon>Tepidibacter</taxon>
    </lineage>
</organism>
<dbReference type="Proteomes" id="UP001222800">
    <property type="component" value="Chromosome"/>
</dbReference>
<dbReference type="EMBL" id="CP120733">
    <property type="protein sequence ID" value="WFD10900.1"/>
    <property type="molecule type" value="Genomic_DNA"/>
</dbReference>
<reference evidence="1 2" key="1">
    <citation type="submission" date="2023-03" db="EMBL/GenBank/DDBJ databases">
        <title>Complete genome sequence of Tepidibacter sp. SWIR-1, isolated from a deep-sea hydrothermal vent.</title>
        <authorList>
            <person name="Li X."/>
        </authorList>
    </citation>
    <scope>NUCLEOTIDE SEQUENCE [LARGE SCALE GENOMIC DNA]</scope>
    <source>
        <strain evidence="1 2">SWIR-1</strain>
    </source>
</reference>
<sequence>MKRNINFDNEKAYHKTKLLLKIYRDVVWSIEDRVAEIEEEYYEMGSNSLVEALEYLDEYNSNMNRKKLEDELCSVFKSKLLIEIVDKALLKVKKYPDYGDIYFEIIYKQYIQKNKYPEKYIIQVLNFERTTFYKRKKEAIKLMGVALWGYVLPELKGLW</sequence>
<accession>A0ABY8EGC2</accession>
<evidence type="ECO:0000313" key="2">
    <source>
        <dbReference type="Proteomes" id="UP001222800"/>
    </source>
</evidence>
<protein>
    <recommendedName>
        <fullName evidence="3">Phage transcriptional regulator, ArpU family</fullName>
    </recommendedName>
</protein>
<evidence type="ECO:0008006" key="3">
    <source>
        <dbReference type="Google" id="ProtNLM"/>
    </source>
</evidence>
<keyword evidence="2" id="KW-1185">Reference proteome</keyword>
<dbReference type="RefSeq" id="WP_277732865.1">
    <property type="nucleotide sequence ID" value="NZ_CP120733.1"/>
</dbReference>
<proteinExistence type="predicted"/>
<evidence type="ECO:0000313" key="1">
    <source>
        <dbReference type="EMBL" id="WFD10900.1"/>
    </source>
</evidence>
<name>A0ABY8EGC2_9FIRM</name>